<evidence type="ECO:0000313" key="2">
    <source>
        <dbReference type="EMBL" id="PWB92561.1"/>
    </source>
</evidence>
<feature type="compositionally biased region" description="Basic and acidic residues" evidence="1">
    <location>
        <begin position="7"/>
        <end position="18"/>
    </location>
</feature>
<accession>A0A2U1SLR9</accession>
<organism evidence="2 3">
    <name type="scientific">Methylosinus sporium</name>
    <dbReference type="NCBI Taxonomy" id="428"/>
    <lineage>
        <taxon>Bacteria</taxon>
        <taxon>Pseudomonadati</taxon>
        <taxon>Pseudomonadota</taxon>
        <taxon>Alphaproteobacteria</taxon>
        <taxon>Hyphomicrobiales</taxon>
        <taxon>Methylocystaceae</taxon>
        <taxon>Methylosinus</taxon>
    </lineage>
</organism>
<dbReference type="EMBL" id="PUIV01000044">
    <property type="protein sequence ID" value="PWB92561.1"/>
    <property type="molecule type" value="Genomic_DNA"/>
</dbReference>
<protein>
    <submittedName>
        <fullName evidence="2">Uncharacterized protein</fullName>
    </submittedName>
</protein>
<proteinExistence type="predicted"/>
<name>A0A2U1SLR9_METSR</name>
<comment type="caution">
    <text evidence="2">The sequence shown here is derived from an EMBL/GenBank/DDBJ whole genome shotgun (WGS) entry which is preliminary data.</text>
</comment>
<dbReference type="AlphaFoldDB" id="A0A2U1SLR9"/>
<evidence type="ECO:0000256" key="1">
    <source>
        <dbReference type="SAM" id="MobiDB-lite"/>
    </source>
</evidence>
<sequence>MPARASRRGEENMSDSRDVIPTQSEATIASLANYIAEMAGELATMANRSELTMLAYFLNLARVEAETKSREAAAVGDGR</sequence>
<feature type="region of interest" description="Disordered" evidence="1">
    <location>
        <begin position="1"/>
        <end position="20"/>
    </location>
</feature>
<gene>
    <name evidence="2" type="ORF">C5689_17470</name>
</gene>
<keyword evidence="3" id="KW-1185">Reference proteome</keyword>
<reference evidence="2 3" key="1">
    <citation type="journal article" date="2018" name="Appl. Microbiol. Biotechnol.">
        <title>Co-cultivation of the strictly anaerobic methanogen Methanosarcina barkeri with aerobic methanotrophs in an oxygen-limited membrane bioreactor.</title>
        <authorList>
            <person name="In 't Zandt M.H."/>
            <person name="van den Bosch T.J.M."/>
            <person name="Rijkers R."/>
            <person name="van Kessel M.A.H.J."/>
            <person name="Jetten M.S.M."/>
            <person name="Welte C.U."/>
        </authorList>
    </citation>
    <scope>NUCLEOTIDE SEQUENCE [LARGE SCALE GENOMIC DNA]</scope>
    <source>
        <strain evidence="2 3">DSM 17706</strain>
    </source>
</reference>
<evidence type="ECO:0000313" key="3">
    <source>
        <dbReference type="Proteomes" id="UP000245137"/>
    </source>
</evidence>
<dbReference type="Proteomes" id="UP000245137">
    <property type="component" value="Unassembled WGS sequence"/>
</dbReference>